<dbReference type="SUPFAM" id="SSF48239">
    <property type="entry name" value="Terpenoid cyclases/Protein prenyltransferases"/>
    <property type="match status" value="1"/>
</dbReference>
<dbReference type="EMBL" id="UINC01050130">
    <property type="protein sequence ID" value="SVB62734.1"/>
    <property type="molecule type" value="Genomic_DNA"/>
</dbReference>
<dbReference type="InterPro" id="IPR008930">
    <property type="entry name" value="Terpenoid_cyclase/PrenylTrfase"/>
</dbReference>
<dbReference type="AlphaFoldDB" id="A0A382FK57"/>
<proteinExistence type="predicted"/>
<dbReference type="Gene3D" id="1.50.10.20">
    <property type="match status" value="2"/>
</dbReference>
<gene>
    <name evidence="1" type="ORF">METZ01_LOCUS215588</name>
</gene>
<reference evidence="1" key="1">
    <citation type="submission" date="2018-05" db="EMBL/GenBank/DDBJ databases">
        <authorList>
            <person name="Lanie J.A."/>
            <person name="Ng W.-L."/>
            <person name="Kazmierczak K.M."/>
            <person name="Andrzejewski T.M."/>
            <person name="Davidsen T.M."/>
            <person name="Wayne K.J."/>
            <person name="Tettelin H."/>
            <person name="Glass J.I."/>
            <person name="Rusch D."/>
            <person name="Podicherti R."/>
            <person name="Tsui H.-C.T."/>
            <person name="Winkler M.E."/>
        </authorList>
    </citation>
    <scope>NUCLEOTIDE SEQUENCE</scope>
</reference>
<accession>A0A382FK57</accession>
<name>A0A382FK57_9ZZZZ</name>
<evidence type="ECO:0008006" key="2">
    <source>
        <dbReference type="Google" id="ProtNLM"/>
    </source>
</evidence>
<organism evidence="1">
    <name type="scientific">marine metagenome</name>
    <dbReference type="NCBI Taxonomy" id="408172"/>
    <lineage>
        <taxon>unclassified sequences</taxon>
        <taxon>metagenomes</taxon>
        <taxon>ecological metagenomes</taxon>
    </lineage>
</organism>
<dbReference type="CDD" id="cd00688">
    <property type="entry name" value="ISOPREN_C2_like"/>
    <property type="match status" value="1"/>
</dbReference>
<sequence>MMSKFSSPSVAVSYHELNKEVLSSINRGLEWLKTQQDDDGFFRHHPGITALAISAFLKHPENKYQEANHAFIRNAMSGLVKLQQANGAIYNVNMQPALPNYNTSISLMALSSAENPAYDVVIKKAQNYIKGLQVQDTDSVYFGGIGYGSRETVNDLSNLNIALQALKESGFEDKNTWDNAIKFLERCQNSSETNNQTWAGNDGGFVYTPNGESKAGKDDQGNPKSYSSMTYAGLLSFIYANVDKTDQRVQSAINWVKRHFTVEENYGMGTQGLFYNYHTMAKALSIYGQDEIIDAKGISHNWYQELADKLMEDQKQEGFWVNESSRWMERDPVLVTAYAILALEAAYKN</sequence>
<protein>
    <recommendedName>
        <fullName evidence="2">Squalene cyclase C-terminal domain-containing protein</fullName>
    </recommendedName>
</protein>
<evidence type="ECO:0000313" key="1">
    <source>
        <dbReference type="EMBL" id="SVB62734.1"/>
    </source>
</evidence>